<organism evidence="2">
    <name type="scientific">freshwater metagenome</name>
    <dbReference type="NCBI Taxonomy" id="449393"/>
    <lineage>
        <taxon>unclassified sequences</taxon>
        <taxon>metagenomes</taxon>
        <taxon>ecological metagenomes</taxon>
    </lineage>
</organism>
<proteinExistence type="predicted"/>
<keyword evidence="1" id="KW-0472">Membrane</keyword>
<evidence type="ECO:0000313" key="2">
    <source>
        <dbReference type="EMBL" id="CAB4707123.1"/>
    </source>
</evidence>
<feature type="transmembrane region" description="Helical" evidence="1">
    <location>
        <begin position="29"/>
        <end position="51"/>
    </location>
</feature>
<name>A0A6J6QCE7_9ZZZZ</name>
<protein>
    <submittedName>
        <fullName evidence="2">Unannotated protein</fullName>
    </submittedName>
</protein>
<sequence length="66" mass="7180">MKPLGIIFVLLGLFLTLLGFVSYASDIQLIVAFIGICMAGIGAIMISVAGIKNDLFSLYQWVKKDK</sequence>
<dbReference type="AlphaFoldDB" id="A0A6J6QCE7"/>
<reference evidence="2" key="1">
    <citation type="submission" date="2020-05" db="EMBL/GenBank/DDBJ databases">
        <authorList>
            <person name="Chiriac C."/>
            <person name="Salcher M."/>
            <person name="Ghai R."/>
            <person name="Kavagutti S V."/>
        </authorList>
    </citation>
    <scope>NUCLEOTIDE SEQUENCE</scope>
</reference>
<gene>
    <name evidence="2" type="ORF">UFOPK2598_00891</name>
</gene>
<evidence type="ECO:0000256" key="1">
    <source>
        <dbReference type="SAM" id="Phobius"/>
    </source>
</evidence>
<accession>A0A6J6QCE7</accession>
<keyword evidence="1" id="KW-0812">Transmembrane</keyword>
<dbReference type="EMBL" id="CAEZXV010000097">
    <property type="protein sequence ID" value="CAB4707123.1"/>
    <property type="molecule type" value="Genomic_DNA"/>
</dbReference>
<keyword evidence="1" id="KW-1133">Transmembrane helix</keyword>